<comment type="similarity">
    <text evidence="2 6">Belongs to the SCC2/Nipped-B family.</text>
</comment>
<dbReference type="GO" id="GO:0140588">
    <property type="term" value="P:chromatin looping"/>
    <property type="evidence" value="ECO:0007669"/>
    <property type="project" value="InterPro"/>
</dbReference>
<proteinExistence type="inferred from homology"/>
<comment type="subcellular location">
    <subcellularLocation>
        <location evidence="1 6">Nucleus</location>
    </subcellularLocation>
</comment>
<feature type="region of interest" description="Disordered" evidence="7">
    <location>
        <begin position="105"/>
        <end position="133"/>
    </location>
</feature>
<organism evidence="9 10">
    <name type="scientific">Cochliobolus sativus (strain ND90Pr / ATCC 201652)</name>
    <name type="common">Common root rot and spot blotch fungus</name>
    <name type="synonym">Bipolaris sorokiniana</name>
    <dbReference type="NCBI Taxonomy" id="665912"/>
    <lineage>
        <taxon>Eukaryota</taxon>
        <taxon>Fungi</taxon>
        <taxon>Dikarya</taxon>
        <taxon>Ascomycota</taxon>
        <taxon>Pezizomycotina</taxon>
        <taxon>Dothideomycetes</taxon>
        <taxon>Pleosporomycetidae</taxon>
        <taxon>Pleosporales</taxon>
        <taxon>Pleosporineae</taxon>
        <taxon>Pleosporaceae</taxon>
        <taxon>Bipolaris</taxon>
    </lineage>
</organism>
<dbReference type="Pfam" id="PF12765">
    <property type="entry name" value="Cohesin_HEAT"/>
    <property type="match status" value="1"/>
</dbReference>
<evidence type="ECO:0000259" key="8">
    <source>
        <dbReference type="Pfam" id="PF12830"/>
    </source>
</evidence>
<dbReference type="eggNOG" id="KOG1020">
    <property type="taxonomic scope" value="Eukaryota"/>
</dbReference>
<dbReference type="EMBL" id="KB445637">
    <property type="protein sequence ID" value="EMD69394.1"/>
    <property type="molecule type" value="Genomic_DNA"/>
</dbReference>
<evidence type="ECO:0000256" key="4">
    <source>
        <dbReference type="ARBA" id="ARBA00023242"/>
    </source>
</evidence>
<evidence type="ECO:0000313" key="9">
    <source>
        <dbReference type="EMBL" id="EMD69394.1"/>
    </source>
</evidence>
<evidence type="ECO:0000256" key="5">
    <source>
        <dbReference type="ARBA" id="ARBA00023306"/>
    </source>
</evidence>
<dbReference type="InterPro" id="IPR016024">
    <property type="entry name" value="ARM-type_fold"/>
</dbReference>
<feature type="region of interest" description="Disordered" evidence="7">
    <location>
        <begin position="150"/>
        <end position="225"/>
    </location>
</feature>
<evidence type="ECO:0000313" key="10">
    <source>
        <dbReference type="Proteomes" id="UP000016934"/>
    </source>
</evidence>
<dbReference type="GeneID" id="19133069"/>
<dbReference type="PANTHER" id="PTHR21704">
    <property type="entry name" value="NIPPED-B-LIKE PROTEIN DELANGIN SCC2-RELATED"/>
    <property type="match status" value="1"/>
</dbReference>
<dbReference type="OrthoDB" id="418242at2759"/>
<dbReference type="PANTHER" id="PTHR21704:SF18">
    <property type="entry name" value="NIPPED-B-LIKE PROTEIN"/>
    <property type="match status" value="1"/>
</dbReference>
<feature type="region of interest" description="Disordered" evidence="7">
    <location>
        <begin position="1777"/>
        <end position="1843"/>
    </location>
</feature>
<evidence type="ECO:0000256" key="1">
    <source>
        <dbReference type="ARBA" id="ARBA00004123"/>
    </source>
</evidence>
<dbReference type="GO" id="GO:0090694">
    <property type="term" value="C:Scc2-Scc4 cohesin loading complex"/>
    <property type="evidence" value="ECO:0007669"/>
    <property type="project" value="TreeGrafter"/>
</dbReference>
<dbReference type="GO" id="GO:0034087">
    <property type="term" value="P:establishment of mitotic sister chromatid cohesion"/>
    <property type="evidence" value="ECO:0007669"/>
    <property type="project" value="TreeGrafter"/>
</dbReference>
<keyword evidence="5 6" id="KW-0131">Cell cycle</keyword>
<feature type="compositionally biased region" description="Basic residues" evidence="7">
    <location>
        <begin position="1818"/>
        <end position="1833"/>
    </location>
</feature>
<name>M2RS36_COCSN</name>
<dbReference type="GO" id="GO:0061775">
    <property type="term" value="F:cohesin loader activity"/>
    <property type="evidence" value="ECO:0007669"/>
    <property type="project" value="InterPro"/>
</dbReference>
<sequence>MNGDWHNVNGGGLPFRRPPPTVDDALSYSPFTSIIPFSPDIIPFPTAEPPTPPTTLTPDQQKAAKKAVGILNDEIEGQSTAQHLHDTLKQLRNLLHRDKLPEYHFKPMPQLATPPPDSPVKGTNGESSGYTPALSPFARMLLKQTDVTFTTPSVAASERPRKERSPPRQPAALQPVRVTSQNSSTSNGSAHVRNADLPYPSSAQSSAPSSTPVRPPGPAVIIKPKTVSREEFRYIDSINTPEHSSQKQEDKRAQGGAAVLRPHEREIADGKIDLLDTLVTNLTEDKDDLDGSQHFSKIITPDGEFNVLKPRSMDSLSEKMSGVVSLGRFDALPVELVMQIQSLLHPTVLSTIKNGLFSRDEATMELTESITTAKFALKSSKLLLETMIEGRDDYRMRREEIVDTIIDLIKLVKDACIIPIVQSRRSGESQDLFNAASPYRQDLQAVLRLSGAVLTRFATVIGKYNLSDRALNTLEYLTLELLVEQNSENEKDSVFTIRKFEHFRQKAMDVLAQIFARYPDQRTSILSGIFSNLEKLPDKKASARQFVSAREVPIMTISALFMRFVQVVATNPGPCTTSSADSEIKDVIVEDDVSDYEPGTSTKIAKKVNKGRGTPTFIAQNLTTTATNTASFIVTQLCERASNTSKSGDKPFRNLLDLFIDDFCNVLGSPQWPAAVMLLQVLLVRMRTILQDDQANKHSVVDKDMALTTMARIGCGVIDFKDQLKKLKQRLDISQSDLSSKLDRLVNDAMSEDQKERVNDVDLLAFDGPYRMVIESLVEYLDLRPSQEDPHLQAITGCYVSSWLTAVTKAYPEPNQDSRPESIQTVQQCLESMIVDPKWLTRKYKFQPVSDDQSKLAAGVITLQSQVCRYLSQIVNFMQLYAQDKISPKLRSRGTTALQQLLDKDPKVISEGHVINMISSLRDSSPMVREATLSLLSNCLAKEPSLERHVLPQILDMTTDPSNGPKKKAIKLLKEIYLRSNSKQVRLKIAAPLLLPSQDDESTIAELGRNVLEEIWLTTASSGTKTDDSQHRLNREQRAAFMVDLLESVGQSTVHLEAFEKFFIHCVSPESKAPAANLRICGELVADLVDEVIDPGNGTDNKSQTRVMNTLSVFARIKPTLFSVDYLRHLKLYIKTIVNTDDVALVRPTVVVFRHVLPTLPSLQHAFAEEIRGSLMRNVPKLAKFASLGWPTSRETLLDVVHCLWAISGISSIGAEKIFVTTCSVISQLRPLLSSAHVLASAKDSEVEKEKEDATKLKEKILSYLILLGAFGQVCSLDQHAEPFVAKLRATISKNEALKKQMEPSLNQKSPPPPSLLLLDTVRPFTMQAWELDIREQALQSMGGICQQSPEHFMRSEVEKVVKLVFINEDNHSLRHVALSFFRQFFTVAERRSETGAQIAIGKGAVNGSARLETSFAATGNDQATLHLAQRFLEDFVKAALQNKNELAVIATDIIASISRQGLVHPKECGAALVALATSPNKSLAQVAGDEHRRIHEKQESYLEKEYMQAIHMAFRYQLDLFNDPRGMVEATHTPKLAKLFEALKTGKKASLKKFIANFCKQIDFDLSKLDASGPVPEAVLYARFCLENLALLDFPHQEELAVFLNAVEAMVLNTTGPAVGVVIAEELPKQYIQVEQPQPMDPFQQHMMAAEPMNGMLPSQPLPPVIQTVPQLAPPNIDDGRLRQIATACTILQMVWETRSFIRRWYGIKHNGPISQKEYAKPATRNHLATTSKDLWERLSGVMSALDTRESMVKQCYDFADLLDIDRETFIDADGDDTLDAGYETPNDDGESSTPFPTSGRGRKRKSNVTLGGSTPKKFKVRPAGLKKKRTSRTPDGDDDSD</sequence>
<keyword evidence="4 6" id="KW-0539">Nucleus</keyword>
<dbReference type="InterPro" id="IPR033031">
    <property type="entry name" value="Scc2/Nipped-B"/>
</dbReference>
<evidence type="ECO:0000256" key="2">
    <source>
        <dbReference type="ARBA" id="ARBA00009252"/>
    </source>
</evidence>
<gene>
    <name evidence="9" type="ORF">COCSADRAFT_177157</name>
</gene>
<dbReference type="CDD" id="cd23958">
    <property type="entry name" value="SCC2"/>
    <property type="match status" value="1"/>
</dbReference>
<protein>
    <recommendedName>
        <fullName evidence="6">Sister chromatid cohesion protein</fullName>
    </recommendedName>
</protein>
<dbReference type="Proteomes" id="UP000016934">
    <property type="component" value="Unassembled WGS sequence"/>
</dbReference>
<reference evidence="10" key="2">
    <citation type="journal article" date="2013" name="PLoS Genet.">
        <title>Comparative genome structure, secondary metabolite, and effector coding capacity across Cochliobolus pathogens.</title>
        <authorList>
            <person name="Condon B.J."/>
            <person name="Leng Y."/>
            <person name="Wu D."/>
            <person name="Bushley K.E."/>
            <person name="Ohm R.A."/>
            <person name="Otillar R."/>
            <person name="Martin J."/>
            <person name="Schackwitz W."/>
            <person name="Grimwood J."/>
            <person name="MohdZainudin N."/>
            <person name="Xue C."/>
            <person name="Wang R."/>
            <person name="Manning V.A."/>
            <person name="Dhillon B."/>
            <person name="Tu Z.J."/>
            <person name="Steffenson B.J."/>
            <person name="Salamov A."/>
            <person name="Sun H."/>
            <person name="Lowry S."/>
            <person name="LaButti K."/>
            <person name="Han J."/>
            <person name="Copeland A."/>
            <person name="Lindquist E."/>
            <person name="Barry K."/>
            <person name="Schmutz J."/>
            <person name="Baker S.E."/>
            <person name="Ciuffetti L.M."/>
            <person name="Grigoriev I.V."/>
            <person name="Zhong S."/>
            <person name="Turgeon B.G."/>
        </authorList>
    </citation>
    <scope>NUCLEOTIDE SEQUENCE [LARGE SCALE GENOMIC DNA]</scope>
    <source>
        <strain evidence="10">ND90Pr / ATCC 201652</strain>
    </source>
</reference>
<keyword evidence="3 6" id="KW-0677">Repeat</keyword>
<dbReference type="KEGG" id="bsc:COCSADRAFT_177157"/>
<feature type="compositionally biased region" description="Polar residues" evidence="7">
    <location>
        <begin position="177"/>
        <end position="189"/>
    </location>
</feature>
<evidence type="ECO:0000256" key="3">
    <source>
        <dbReference type="ARBA" id="ARBA00022737"/>
    </source>
</evidence>
<dbReference type="STRING" id="665912.M2RS36"/>
<keyword evidence="10" id="KW-1185">Reference proteome</keyword>
<feature type="compositionally biased region" description="Low complexity" evidence="7">
    <location>
        <begin position="200"/>
        <end position="210"/>
    </location>
</feature>
<evidence type="ECO:0000256" key="7">
    <source>
        <dbReference type="SAM" id="MobiDB-lite"/>
    </source>
</evidence>
<dbReference type="GO" id="GO:0071169">
    <property type="term" value="P:establishment of protein localization to chromatin"/>
    <property type="evidence" value="ECO:0007669"/>
    <property type="project" value="TreeGrafter"/>
</dbReference>
<dbReference type="RefSeq" id="XP_007694730.1">
    <property type="nucleotide sequence ID" value="XM_007696540.1"/>
</dbReference>
<accession>M2RS36</accession>
<dbReference type="GO" id="GO:1990414">
    <property type="term" value="P:replication-born double-strand break repair via sister chromatid exchange"/>
    <property type="evidence" value="ECO:0007669"/>
    <property type="project" value="TreeGrafter"/>
</dbReference>
<dbReference type="InterPro" id="IPR026003">
    <property type="entry name" value="Cohesin_HEAT"/>
</dbReference>
<evidence type="ECO:0000256" key="6">
    <source>
        <dbReference type="RuleBase" id="RU364107"/>
    </source>
</evidence>
<feature type="domain" description="Sister chromatid cohesion C-terminal" evidence="8">
    <location>
        <begin position="1427"/>
        <end position="1610"/>
    </location>
</feature>
<dbReference type="Pfam" id="PF12830">
    <property type="entry name" value="Nipped-B_C"/>
    <property type="match status" value="1"/>
</dbReference>
<dbReference type="SUPFAM" id="SSF48371">
    <property type="entry name" value="ARM repeat"/>
    <property type="match status" value="1"/>
</dbReference>
<dbReference type="Gene3D" id="1.25.10.10">
    <property type="entry name" value="Leucine-rich Repeat Variant"/>
    <property type="match status" value="1"/>
</dbReference>
<dbReference type="HOGENOM" id="CLU_000901_0_0_1"/>
<dbReference type="GO" id="GO:0003682">
    <property type="term" value="F:chromatin binding"/>
    <property type="evidence" value="ECO:0007669"/>
    <property type="project" value="TreeGrafter"/>
</dbReference>
<dbReference type="OMA" id="GSTDWPA"/>
<dbReference type="GO" id="GO:0010468">
    <property type="term" value="P:regulation of gene expression"/>
    <property type="evidence" value="ECO:0007669"/>
    <property type="project" value="InterPro"/>
</dbReference>
<dbReference type="InterPro" id="IPR011989">
    <property type="entry name" value="ARM-like"/>
</dbReference>
<reference evidence="9 10" key="1">
    <citation type="journal article" date="2012" name="PLoS Pathog.">
        <title>Diverse lifestyles and strategies of plant pathogenesis encoded in the genomes of eighteen Dothideomycetes fungi.</title>
        <authorList>
            <person name="Ohm R.A."/>
            <person name="Feau N."/>
            <person name="Henrissat B."/>
            <person name="Schoch C.L."/>
            <person name="Horwitz B.A."/>
            <person name="Barry K.W."/>
            <person name="Condon B.J."/>
            <person name="Copeland A.C."/>
            <person name="Dhillon B."/>
            <person name="Glaser F."/>
            <person name="Hesse C.N."/>
            <person name="Kosti I."/>
            <person name="LaButti K."/>
            <person name="Lindquist E.A."/>
            <person name="Lucas S."/>
            <person name="Salamov A.A."/>
            <person name="Bradshaw R.E."/>
            <person name="Ciuffetti L."/>
            <person name="Hamelin R.C."/>
            <person name="Kema G.H.J."/>
            <person name="Lawrence C."/>
            <person name="Scott J.A."/>
            <person name="Spatafora J.W."/>
            <person name="Turgeon B.G."/>
            <person name="de Wit P.J.G.M."/>
            <person name="Zhong S."/>
            <person name="Goodwin S.B."/>
            <person name="Grigoriev I.V."/>
        </authorList>
    </citation>
    <scope>NUCLEOTIDE SEQUENCE [LARGE SCALE GENOMIC DNA]</scope>
    <source>
        <strain evidence="10">ND90Pr / ATCC 201652</strain>
    </source>
</reference>
<dbReference type="InterPro" id="IPR024986">
    <property type="entry name" value="Nipped-B_C"/>
</dbReference>